<feature type="transmembrane region" description="Helical" evidence="1">
    <location>
        <begin position="61"/>
        <end position="82"/>
    </location>
</feature>
<sequence>MTFTSPENNITNGWVPQNGGRGTFDILSACILTIFLCCWTSVCVNIPAATEAKWQRFLDKAKLAGVGILGPDFLLLIAIGQYESAKRSVKDFHAAGYDKWTIRQAFFADMGGFLLKAPGDQPQPLNGDLLLLLIQKDYLQYPDYDEAAIDDKNKFDGLARYDTAEHRGSPKCMILI</sequence>
<dbReference type="Proteomes" id="UP001590951">
    <property type="component" value="Unassembled WGS sequence"/>
</dbReference>
<organism evidence="2 3">
    <name type="scientific">Lepraria finkii</name>
    <dbReference type="NCBI Taxonomy" id="1340010"/>
    <lineage>
        <taxon>Eukaryota</taxon>
        <taxon>Fungi</taxon>
        <taxon>Dikarya</taxon>
        <taxon>Ascomycota</taxon>
        <taxon>Pezizomycotina</taxon>
        <taxon>Lecanoromycetes</taxon>
        <taxon>OSLEUM clade</taxon>
        <taxon>Lecanoromycetidae</taxon>
        <taxon>Lecanorales</taxon>
        <taxon>Lecanorineae</taxon>
        <taxon>Stereocaulaceae</taxon>
        <taxon>Lepraria</taxon>
    </lineage>
</organism>
<keyword evidence="1" id="KW-0812">Transmembrane</keyword>
<name>A0ABR4BDC0_9LECA</name>
<reference evidence="2 3" key="1">
    <citation type="submission" date="2024-09" db="EMBL/GenBank/DDBJ databases">
        <title>Rethinking Asexuality: The Enigmatic Case of Functional Sexual Genes in Lepraria (Stereocaulaceae).</title>
        <authorList>
            <person name="Doellman M."/>
            <person name="Sun Y."/>
            <person name="Barcenas-Pena A."/>
            <person name="Lumbsch H.T."/>
            <person name="Grewe F."/>
        </authorList>
    </citation>
    <scope>NUCLEOTIDE SEQUENCE [LARGE SCALE GENOMIC DNA]</scope>
    <source>
        <strain evidence="2 3">Grewe 0041</strain>
    </source>
</reference>
<gene>
    <name evidence="2" type="ORF">ABVK25_004081</name>
</gene>
<protein>
    <submittedName>
        <fullName evidence="2">Uncharacterized protein</fullName>
    </submittedName>
</protein>
<dbReference type="EMBL" id="JBHFEH010000010">
    <property type="protein sequence ID" value="KAL2055837.1"/>
    <property type="molecule type" value="Genomic_DNA"/>
</dbReference>
<dbReference type="PANTHER" id="PTHR35043:SF8">
    <property type="entry name" value="DUF4220 DOMAIN-CONTAINING PROTEIN"/>
    <property type="match status" value="1"/>
</dbReference>
<keyword evidence="1" id="KW-1133">Transmembrane helix</keyword>
<comment type="caution">
    <text evidence="2">The sequence shown here is derived from an EMBL/GenBank/DDBJ whole genome shotgun (WGS) entry which is preliminary data.</text>
</comment>
<keyword evidence="1" id="KW-0472">Membrane</keyword>
<dbReference type="PANTHER" id="PTHR35043">
    <property type="entry name" value="TRANSCRIPTION FACTOR DOMAIN-CONTAINING PROTEIN"/>
    <property type="match status" value="1"/>
</dbReference>
<evidence type="ECO:0000256" key="1">
    <source>
        <dbReference type="SAM" id="Phobius"/>
    </source>
</evidence>
<accession>A0ABR4BDC0</accession>
<feature type="transmembrane region" description="Helical" evidence="1">
    <location>
        <begin position="26"/>
        <end position="49"/>
    </location>
</feature>
<evidence type="ECO:0000313" key="2">
    <source>
        <dbReference type="EMBL" id="KAL2055837.1"/>
    </source>
</evidence>
<evidence type="ECO:0000313" key="3">
    <source>
        <dbReference type="Proteomes" id="UP001590951"/>
    </source>
</evidence>
<proteinExistence type="predicted"/>
<keyword evidence="3" id="KW-1185">Reference proteome</keyword>